<dbReference type="Gene3D" id="1.10.150.130">
    <property type="match status" value="1"/>
</dbReference>
<keyword evidence="2" id="KW-0238">DNA-binding</keyword>
<evidence type="ECO:0000259" key="4">
    <source>
        <dbReference type="PROSITE" id="PS51898"/>
    </source>
</evidence>
<evidence type="ECO:0000313" key="5">
    <source>
        <dbReference type="EMBL" id="TLU71459.1"/>
    </source>
</evidence>
<dbReference type="InterPro" id="IPR011010">
    <property type="entry name" value="DNA_brk_join_enz"/>
</dbReference>
<evidence type="ECO:0000256" key="3">
    <source>
        <dbReference type="ARBA" id="ARBA00023172"/>
    </source>
</evidence>
<dbReference type="EMBL" id="VCDI01000006">
    <property type="protein sequence ID" value="TLU71459.1"/>
    <property type="molecule type" value="Genomic_DNA"/>
</dbReference>
<name>A0A5R9J3A9_9PROT</name>
<dbReference type="Pfam" id="PF00589">
    <property type="entry name" value="Phage_integrase"/>
    <property type="match status" value="1"/>
</dbReference>
<dbReference type="PROSITE" id="PS51898">
    <property type="entry name" value="TYR_RECOMBINASE"/>
    <property type="match status" value="1"/>
</dbReference>
<dbReference type="GO" id="GO:0015074">
    <property type="term" value="P:DNA integration"/>
    <property type="evidence" value="ECO:0007669"/>
    <property type="project" value="UniProtKB-KW"/>
</dbReference>
<keyword evidence="6" id="KW-1185">Reference proteome</keyword>
<dbReference type="InterPro" id="IPR002104">
    <property type="entry name" value="Integrase_catalytic"/>
</dbReference>
<gene>
    <name evidence="5" type="ORF">FE263_16295</name>
</gene>
<reference evidence="5 6" key="1">
    <citation type="submission" date="2019-05" db="EMBL/GenBank/DDBJ databases">
        <authorList>
            <person name="Pankratov T."/>
            <person name="Grouzdev D."/>
        </authorList>
    </citation>
    <scope>NUCLEOTIDE SEQUENCE [LARGE SCALE GENOMIC DNA]</scope>
    <source>
        <strain evidence="5 6">KEBCLARHB70R</strain>
    </source>
</reference>
<dbReference type="CDD" id="cd00796">
    <property type="entry name" value="INT_Rci_Hp1_C"/>
    <property type="match status" value="1"/>
</dbReference>
<dbReference type="AlphaFoldDB" id="A0A5R9J3A9"/>
<dbReference type="Gene3D" id="1.10.443.10">
    <property type="entry name" value="Intergrase catalytic core"/>
    <property type="match status" value="1"/>
</dbReference>
<comment type="caution">
    <text evidence="5">The sequence shown here is derived from an EMBL/GenBank/DDBJ whole genome shotgun (WGS) entry which is preliminary data.</text>
</comment>
<accession>A0A5R9J3A9</accession>
<dbReference type="InterPro" id="IPR010998">
    <property type="entry name" value="Integrase_recombinase_N"/>
</dbReference>
<evidence type="ECO:0000256" key="2">
    <source>
        <dbReference type="ARBA" id="ARBA00023125"/>
    </source>
</evidence>
<dbReference type="PANTHER" id="PTHR30349">
    <property type="entry name" value="PHAGE INTEGRASE-RELATED"/>
    <property type="match status" value="1"/>
</dbReference>
<dbReference type="SUPFAM" id="SSF56349">
    <property type="entry name" value="DNA breaking-rejoining enzymes"/>
    <property type="match status" value="1"/>
</dbReference>
<dbReference type="PANTHER" id="PTHR30349:SF88">
    <property type="entry name" value="BLL1584 PROTEIN"/>
    <property type="match status" value="1"/>
</dbReference>
<keyword evidence="1" id="KW-0229">DNA integration</keyword>
<organism evidence="5 6">
    <name type="scientific">Lichenicoccus roseus</name>
    <dbReference type="NCBI Taxonomy" id="2683649"/>
    <lineage>
        <taxon>Bacteria</taxon>
        <taxon>Pseudomonadati</taxon>
        <taxon>Pseudomonadota</taxon>
        <taxon>Alphaproteobacteria</taxon>
        <taxon>Acetobacterales</taxon>
        <taxon>Acetobacteraceae</taxon>
        <taxon>Lichenicoccus</taxon>
    </lineage>
</organism>
<dbReference type="GO" id="GO:0006310">
    <property type="term" value="P:DNA recombination"/>
    <property type="evidence" value="ECO:0007669"/>
    <property type="project" value="UniProtKB-KW"/>
</dbReference>
<evidence type="ECO:0000313" key="6">
    <source>
        <dbReference type="Proteomes" id="UP000305654"/>
    </source>
</evidence>
<dbReference type="Proteomes" id="UP000305654">
    <property type="component" value="Unassembled WGS sequence"/>
</dbReference>
<dbReference type="GO" id="GO:0003677">
    <property type="term" value="F:DNA binding"/>
    <property type="evidence" value="ECO:0007669"/>
    <property type="project" value="UniProtKB-KW"/>
</dbReference>
<protein>
    <submittedName>
        <fullName evidence="5">Site-specific integrase</fullName>
    </submittedName>
</protein>
<evidence type="ECO:0000256" key="1">
    <source>
        <dbReference type="ARBA" id="ARBA00022908"/>
    </source>
</evidence>
<sequence length="430" mass="47799">MARTVRDANLESRAARLRLKAAAKPYYRAIDVGLHIGYRRGKTAGKWVMRAYLGNEIYRVETIGSADDTLDADGVEFLNFSQAQTLARTKFVESKRIAAGLPAQGGPYTVALCIEDYLRWLEQHRKTAKDARWRALALILPTLGKIDCEKLSTKQLRDWRDAAAEAPARIRTKIGDKQLFRTAPDQDPAEARRRRRASANRVLTILKAALNHAWRDQKISSDQAWRALKPFAQADAARVRYLTVEEAKRLLNATSGSFHDLVHAALLTGCRFGELAALQAGDFNQDSGTLQIRTSKSGKGRHVVLTEEGLGFFSRLAAGQPTRSILLPTEAGTRWAKSQQSRPMTDACKAARIDPPAGFHTLRHTYASLSIMNGAPLMVIARNLGHVDTRMVEKHYGHMSSTYIADAIRAAVPRFGVEMDRKVVALETTR</sequence>
<dbReference type="InterPro" id="IPR013762">
    <property type="entry name" value="Integrase-like_cat_sf"/>
</dbReference>
<keyword evidence="3" id="KW-0233">DNA recombination</keyword>
<dbReference type="RefSeq" id="WP_138327097.1">
    <property type="nucleotide sequence ID" value="NZ_VCDI01000006.1"/>
</dbReference>
<dbReference type="InterPro" id="IPR050090">
    <property type="entry name" value="Tyrosine_recombinase_XerCD"/>
</dbReference>
<proteinExistence type="predicted"/>
<feature type="domain" description="Tyr recombinase" evidence="4">
    <location>
        <begin position="237"/>
        <end position="409"/>
    </location>
</feature>
<dbReference type="OrthoDB" id="9814722at2"/>